<feature type="binding site" evidence="10">
    <location>
        <position position="18"/>
    </location>
    <ligand>
        <name>Mg(2+)</name>
        <dbReference type="ChEBI" id="CHEBI:18420"/>
    </ligand>
</feature>
<feature type="binding site" description="in other chain" evidence="10">
    <location>
        <begin position="164"/>
        <end position="166"/>
    </location>
    <ligand>
        <name>ATP</name>
        <dbReference type="ChEBI" id="CHEBI:30616"/>
        <note>ligand shared between two neighboring subunits</note>
    </ligand>
</feature>
<feature type="binding site" description="in other chain" evidence="10">
    <location>
        <position position="57"/>
    </location>
    <ligand>
        <name>L-methionine</name>
        <dbReference type="ChEBI" id="CHEBI:57844"/>
        <note>ligand shared between two neighboring subunits</note>
    </ligand>
</feature>
<comment type="catalytic activity">
    <reaction evidence="10">
        <text>L-methionine + ATP + H2O = S-adenosyl-L-methionine + phosphate + diphosphate</text>
        <dbReference type="Rhea" id="RHEA:21080"/>
        <dbReference type="ChEBI" id="CHEBI:15377"/>
        <dbReference type="ChEBI" id="CHEBI:30616"/>
        <dbReference type="ChEBI" id="CHEBI:33019"/>
        <dbReference type="ChEBI" id="CHEBI:43474"/>
        <dbReference type="ChEBI" id="CHEBI:57844"/>
        <dbReference type="ChEBI" id="CHEBI:59789"/>
        <dbReference type="EC" id="2.5.1.6"/>
    </reaction>
</comment>
<dbReference type="FunFam" id="3.30.300.10:FF:000003">
    <property type="entry name" value="S-adenosylmethionine synthase"/>
    <property type="match status" value="1"/>
</dbReference>
<dbReference type="GO" id="GO:0006730">
    <property type="term" value="P:one-carbon metabolic process"/>
    <property type="evidence" value="ECO:0007669"/>
    <property type="project" value="UniProtKB-KW"/>
</dbReference>
<keyword evidence="4 10" id="KW-0808">Transferase</keyword>
<evidence type="ECO:0000256" key="3">
    <source>
        <dbReference type="ARBA" id="ARBA00022563"/>
    </source>
</evidence>
<evidence type="ECO:0000256" key="7">
    <source>
        <dbReference type="ARBA" id="ARBA00022840"/>
    </source>
</evidence>
<keyword evidence="9 10" id="KW-0630">Potassium</keyword>
<evidence type="ECO:0000256" key="8">
    <source>
        <dbReference type="ARBA" id="ARBA00022842"/>
    </source>
</evidence>
<dbReference type="InterPro" id="IPR022630">
    <property type="entry name" value="S-AdoMet_synt_C"/>
</dbReference>
<evidence type="ECO:0000259" key="15">
    <source>
        <dbReference type="Pfam" id="PF02773"/>
    </source>
</evidence>
<evidence type="ECO:0000256" key="2">
    <source>
        <dbReference type="ARBA" id="ARBA00009685"/>
    </source>
</evidence>
<feature type="domain" description="S-adenosylmethionine synthetase N-terminal" evidence="13">
    <location>
        <begin position="5"/>
        <end position="102"/>
    </location>
</feature>
<keyword evidence="8 10" id="KW-0460">Magnesium</keyword>
<keyword evidence="6 10" id="KW-0547">Nucleotide-binding</keyword>
<dbReference type="InterPro" id="IPR022631">
    <property type="entry name" value="ADOMET_SYNTHASE_CS"/>
</dbReference>
<feature type="binding site" evidence="10">
    <location>
        <position position="266"/>
    </location>
    <ligand>
        <name>ATP</name>
        <dbReference type="ChEBI" id="CHEBI:30616"/>
        <note>ligand shared between two neighboring subunits</note>
    </ligand>
</feature>
<feature type="binding site" description="in other chain" evidence="10">
    <location>
        <position position="270"/>
    </location>
    <ligand>
        <name>L-methionine</name>
        <dbReference type="ChEBI" id="CHEBI:57844"/>
        <note>ligand shared between two neighboring subunits</note>
    </ligand>
</feature>
<comment type="function">
    <text evidence="10">Catalyzes the formation of S-adenosylmethionine (AdoMet) from methionine and ATP. The overall synthetic reaction is composed of two sequential steps, AdoMet formation and the subsequent tripolyphosphate hydrolysis which occurs prior to release of AdoMet from the enzyme.</text>
</comment>
<comment type="subunit">
    <text evidence="10">Homotetramer; dimer of dimers.</text>
</comment>
<reference evidence="16" key="1">
    <citation type="submission" date="2020-01" db="EMBL/GenBank/DDBJ databases">
        <authorList>
            <person name="Meier V. D."/>
            <person name="Meier V D."/>
        </authorList>
    </citation>
    <scope>NUCLEOTIDE SEQUENCE</scope>
    <source>
        <strain evidence="16">HLG_WM_MAG_06</strain>
    </source>
</reference>
<protein>
    <recommendedName>
        <fullName evidence="10">S-adenosylmethionine synthase</fullName>
        <shortName evidence="10">AdoMet synthase</shortName>
        <ecNumber evidence="10">2.5.1.6</ecNumber>
    </recommendedName>
    <alternativeName>
        <fullName evidence="10">MAT</fullName>
    </alternativeName>
    <alternativeName>
        <fullName evidence="10">Methionine adenosyltransferase</fullName>
    </alternativeName>
</protein>
<dbReference type="Pfam" id="PF00438">
    <property type="entry name" value="S-AdoMet_synt_N"/>
    <property type="match status" value="1"/>
</dbReference>
<dbReference type="InterPro" id="IPR022629">
    <property type="entry name" value="S-AdoMet_synt_central"/>
</dbReference>
<gene>
    <name evidence="10" type="primary">metK</name>
    <name evidence="16" type="ORF">HELGO_WM1363</name>
</gene>
<evidence type="ECO:0000256" key="6">
    <source>
        <dbReference type="ARBA" id="ARBA00022741"/>
    </source>
</evidence>
<evidence type="ECO:0000259" key="13">
    <source>
        <dbReference type="Pfam" id="PF00438"/>
    </source>
</evidence>
<feature type="binding site" description="in other chain" evidence="10">
    <location>
        <begin position="230"/>
        <end position="231"/>
    </location>
    <ligand>
        <name>ATP</name>
        <dbReference type="ChEBI" id="CHEBI:30616"/>
        <note>ligand shared between two neighboring subunits</note>
    </ligand>
</feature>
<dbReference type="HAMAP" id="MF_00086">
    <property type="entry name" value="S_AdoMet_synth1"/>
    <property type="match status" value="1"/>
</dbReference>
<dbReference type="PROSITE" id="PS00376">
    <property type="entry name" value="ADOMET_SYNTHASE_1"/>
    <property type="match status" value="1"/>
</dbReference>
<dbReference type="InterPro" id="IPR022636">
    <property type="entry name" value="S-AdoMet_synthetase_sfam"/>
</dbReference>
<dbReference type="GO" id="GO:0005524">
    <property type="term" value="F:ATP binding"/>
    <property type="evidence" value="ECO:0007669"/>
    <property type="project" value="UniProtKB-UniRule"/>
</dbReference>
<dbReference type="PROSITE" id="PS00377">
    <property type="entry name" value="ADOMET_SYNTHASE_2"/>
    <property type="match status" value="1"/>
</dbReference>
<dbReference type="NCBIfam" id="TIGR01034">
    <property type="entry name" value="metK"/>
    <property type="match status" value="1"/>
</dbReference>
<feature type="binding site" evidence="10">
    <location>
        <position position="239"/>
    </location>
    <ligand>
        <name>ATP</name>
        <dbReference type="ChEBI" id="CHEBI:30616"/>
        <note>ligand shared between two neighboring subunits</note>
    </ligand>
</feature>
<feature type="binding site" evidence="10">
    <location>
        <position position="239"/>
    </location>
    <ligand>
        <name>L-methionine</name>
        <dbReference type="ChEBI" id="CHEBI:57844"/>
        <note>ligand shared between two neighboring subunits</note>
    </ligand>
</feature>
<dbReference type="CDD" id="cd18079">
    <property type="entry name" value="S-AdoMet_synt"/>
    <property type="match status" value="1"/>
</dbReference>
<feature type="binding site" evidence="10">
    <location>
        <position position="262"/>
    </location>
    <ligand>
        <name>ATP</name>
        <dbReference type="ChEBI" id="CHEBI:30616"/>
        <note>ligand shared between two neighboring subunits</note>
    </ligand>
</feature>
<evidence type="ECO:0000256" key="10">
    <source>
        <dbReference type="HAMAP-Rule" id="MF_00086"/>
    </source>
</evidence>
<dbReference type="GO" id="GO:0006556">
    <property type="term" value="P:S-adenosylmethionine biosynthetic process"/>
    <property type="evidence" value="ECO:0007669"/>
    <property type="project" value="UniProtKB-UniRule"/>
</dbReference>
<dbReference type="Pfam" id="PF02773">
    <property type="entry name" value="S-AdoMet_synt_C"/>
    <property type="match status" value="1"/>
</dbReference>
<evidence type="ECO:0000256" key="5">
    <source>
        <dbReference type="ARBA" id="ARBA00022723"/>
    </source>
</evidence>
<dbReference type="PANTHER" id="PTHR11964">
    <property type="entry name" value="S-ADENOSYLMETHIONINE SYNTHETASE"/>
    <property type="match status" value="1"/>
</dbReference>
<comment type="cofactor">
    <cofactor evidence="10">
        <name>Mg(2+)</name>
        <dbReference type="ChEBI" id="CHEBI:18420"/>
    </cofactor>
    <text evidence="10">Binds 2 divalent ions per subunit.</text>
</comment>
<dbReference type="GO" id="GO:0004478">
    <property type="term" value="F:methionine adenosyltransferase activity"/>
    <property type="evidence" value="ECO:0007669"/>
    <property type="project" value="UniProtKB-UniRule"/>
</dbReference>
<keyword evidence="7 10" id="KW-0067">ATP-binding</keyword>
<dbReference type="InterPro" id="IPR022628">
    <property type="entry name" value="S-AdoMet_synt_N"/>
</dbReference>
<name>A0A6S6TMT9_9BACT</name>
<keyword evidence="10" id="KW-0963">Cytoplasm</keyword>
<evidence type="ECO:0000313" key="16">
    <source>
        <dbReference type="EMBL" id="CAA6817648.1"/>
    </source>
</evidence>
<feature type="domain" description="S-adenosylmethionine synthetase C-terminal" evidence="15">
    <location>
        <begin position="233"/>
        <end position="372"/>
    </location>
</feature>
<evidence type="ECO:0000256" key="1">
    <source>
        <dbReference type="ARBA" id="ARBA00005224"/>
    </source>
</evidence>
<dbReference type="Gene3D" id="3.30.300.10">
    <property type="match status" value="3"/>
</dbReference>
<evidence type="ECO:0000256" key="4">
    <source>
        <dbReference type="ARBA" id="ARBA00022679"/>
    </source>
</evidence>
<dbReference type="Pfam" id="PF02772">
    <property type="entry name" value="S-AdoMet_synt_M"/>
    <property type="match status" value="1"/>
</dbReference>
<sequence>MAKEYIFTSESVTEGHPDKMADQVSDAILDYIIERDPQARVACETLLSNGFCIIAGELKTKAYAPMQEIAREVVREIGYTNAAFGFDYRAAAVLNGIGEQSPDINQGVDQVSGEIGAGDQGLMFGYACRETPELMPLPISLAHKITAKLAEVRKNGTVPFLRPDGKAQVSIKYIDDKPVSIDTIVVSTQHDEEVSQEVLKEAIMTEVIKAVIPAELFSDDIIYHINPTGRFVIGGPQGDAGLTGRKIIVDTYGGSCPHGGGAFSGKDPTKVDRSAAYAARYVAKNLVAAEVADKLTIQVAYAIGVVQPVSIMVDTHGTSKFDESLIENCVKELFDLSPAGIIKELDLLRPIYKKTAAYGHFGREDMGFTWEKINRVEDIKSYLNK</sequence>
<dbReference type="PIRSF" id="PIRSF000497">
    <property type="entry name" value="MAT"/>
    <property type="match status" value="1"/>
</dbReference>
<dbReference type="GO" id="GO:0005737">
    <property type="term" value="C:cytoplasm"/>
    <property type="evidence" value="ECO:0007669"/>
    <property type="project" value="UniProtKB-SubCell"/>
</dbReference>
<evidence type="ECO:0000256" key="9">
    <source>
        <dbReference type="ARBA" id="ARBA00022958"/>
    </source>
</evidence>
<keyword evidence="3 10" id="KW-0554">One-carbon metabolism</keyword>
<comment type="similarity">
    <text evidence="2 10 12">Belongs to the AdoMet synthase family.</text>
</comment>
<accession>A0A6S6TMT9</accession>
<comment type="pathway">
    <text evidence="1 10">Amino-acid biosynthesis; S-adenosyl-L-methionine biosynthesis; S-adenosyl-L-methionine from L-methionine: step 1/1.</text>
</comment>
<proteinExistence type="inferred from homology"/>
<dbReference type="AlphaFoldDB" id="A0A6S6TMT9"/>
<comment type="subcellular location">
    <subcellularLocation>
        <location evidence="10 11">Cytoplasm</location>
    </subcellularLocation>
</comment>
<evidence type="ECO:0000256" key="11">
    <source>
        <dbReference type="RuleBase" id="RU000542"/>
    </source>
</evidence>
<feature type="domain" description="S-adenosylmethionine synthetase central" evidence="14">
    <location>
        <begin position="114"/>
        <end position="231"/>
    </location>
</feature>
<comment type="cofactor">
    <cofactor evidence="10">
        <name>K(+)</name>
        <dbReference type="ChEBI" id="CHEBI:29103"/>
    </cofactor>
    <text evidence="10">Binds 1 potassium ion per subunit.</text>
</comment>
<feature type="region of interest" description="Flexible loop" evidence="10">
    <location>
        <begin position="100"/>
        <end position="110"/>
    </location>
</feature>
<dbReference type="EMBL" id="CACVAP010000086">
    <property type="protein sequence ID" value="CAA6817648.1"/>
    <property type="molecule type" value="Genomic_DNA"/>
</dbReference>
<organism evidence="16">
    <name type="scientific">uncultured Sulfurovum sp</name>
    <dbReference type="NCBI Taxonomy" id="269237"/>
    <lineage>
        <taxon>Bacteria</taxon>
        <taxon>Pseudomonadati</taxon>
        <taxon>Campylobacterota</taxon>
        <taxon>Epsilonproteobacteria</taxon>
        <taxon>Campylobacterales</taxon>
        <taxon>Sulfurovaceae</taxon>
        <taxon>Sulfurovum</taxon>
        <taxon>environmental samples</taxon>
    </lineage>
</organism>
<keyword evidence="5 10" id="KW-0479">Metal-binding</keyword>
<dbReference type="InterPro" id="IPR002133">
    <property type="entry name" value="S-AdoMet_synthetase"/>
</dbReference>
<dbReference type="GO" id="GO:0000287">
    <property type="term" value="F:magnesium ion binding"/>
    <property type="evidence" value="ECO:0007669"/>
    <property type="project" value="UniProtKB-UniRule"/>
</dbReference>
<feature type="binding site" description="in other chain" evidence="10">
    <location>
        <position position="100"/>
    </location>
    <ligand>
        <name>L-methionine</name>
        <dbReference type="ChEBI" id="CHEBI:57844"/>
        <note>ligand shared between two neighboring subunits</note>
    </ligand>
</feature>
<evidence type="ECO:0000259" key="14">
    <source>
        <dbReference type="Pfam" id="PF02772"/>
    </source>
</evidence>
<dbReference type="SUPFAM" id="SSF55973">
    <property type="entry name" value="S-adenosylmethionine synthetase"/>
    <property type="match status" value="3"/>
</dbReference>
<feature type="binding site" description="in other chain" evidence="10">
    <location>
        <begin position="245"/>
        <end position="246"/>
    </location>
    <ligand>
        <name>ATP</name>
        <dbReference type="ChEBI" id="CHEBI:30616"/>
        <note>ligand shared between two neighboring subunits</note>
    </ligand>
</feature>
<dbReference type="UniPathway" id="UPA00315">
    <property type="reaction ID" value="UER00080"/>
</dbReference>
<feature type="binding site" description="in other chain" evidence="10">
    <location>
        <position position="16"/>
    </location>
    <ligand>
        <name>ATP</name>
        <dbReference type="ChEBI" id="CHEBI:30616"/>
        <note>ligand shared between two neighboring subunits</note>
    </ligand>
</feature>
<feature type="binding site" evidence="10">
    <location>
        <position position="44"/>
    </location>
    <ligand>
        <name>K(+)</name>
        <dbReference type="ChEBI" id="CHEBI:29103"/>
    </ligand>
</feature>
<dbReference type="EC" id="2.5.1.6" evidence="10"/>
<evidence type="ECO:0000256" key="12">
    <source>
        <dbReference type="RuleBase" id="RU004462"/>
    </source>
</evidence>